<gene>
    <name evidence="6" type="ORF">PG996_000289</name>
</gene>
<dbReference type="Gene3D" id="1.20.120.550">
    <property type="entry name" value="Membrane associated eicosanoid/glutathione metabolism-like domain"/>
    <property type="match status" value="1"/>
</dbReference>
<keyword evidence="4 5" id="KW-0472">Membrane</keyword>
<dbReference type="PANTHER" id="PTHR35371:SF1">
    <property type="entry name" value="BLR7753 PROTEIN"/>
    <property type="match status" value="1"/>
</dbReference>
<dbReference type="Pfam" id="PF01124">
    <property type="entry name" value="MAPEG"/>
    <property type="match status" value="1"/>
</dbReference>
<reference evidence="6 7" key="1">
    <citation type="submission" date="2023-01" db="EMBL/GenBank/DDBJ databases">
        <title>Analysis of 21 Apiospora genomes using comparative genomics revels a genus with tremendous synthesis potential of carbohydrate active enzymes and secondary metabolites.</title>
        <authorList>
            <person name="Sorensen T."/>
        </authorList>
    </citation>
    <scope>NUCLEOTIDE SEQUENCE [LARGE SCALE GENOMIC DNA]</scope>
    <source>
        <strain evidence="6 7">CBS 83171</strain>
    </source>
</reference>
<comment type="subcellular location">
    <subcellularLocation>
        <location evidence="1">Membrane</location>
    </subcellularLocation>
</comment>
<sequence length="182" mass="20189">MDLNKNYSFFSVCVALGPLFPSISSSVSRLLANLRALVRPKKIPLAYIMVLGAETYGKMLAVKQVDNANPRQFHDTIAKSDKVDKITKGRILRSHHAATNGYETLSLFTGAVITSNIAGVPVSTINLLSLAYLGSRALYNFIYIHLQENRKYGPVRSVVWMASVGFWFTLYIQAGLRAMRTS</sequence>
<accession>A0ABR1WDC0</accession>
<keyword evidence="7" id="KW-1185">Reference proteome</keyword>
<keyword evidence="2 5" id="KW-0812">Transmembrane</keyword>
<keyword evidence="3 5" id="KW-1133">Transmembrane helix</keyword>
<evidence type="ECO:0000256" key="1">
    <source>
        <dbReference type="ARBA" id="ARBA00004370"/>
    </source>
</evidence>
<proteinExistence type="predicted"/>
<dbReference type="EMBL" id="JAQQWM010000001">
    <property type="protein sequence ID" value="KAK8081508.1"/>
    <property type="molecule type" value="Genomic_DNA"/>
</dbReference>
<evidence type="ECO:0000256" key="4">
    <source>
        <dbReference type="ARBA" id="ARBA00023136"/>
    </source>
</evidence>
<evidence type="ECO:0000256" key="2">
    <source>
        <dbReference type="ARBA" id="ARBA00022692"/>
    </source>
</evidence>
<dbReference type="InterPro" id="IPR001129">
    <property type="entry name" value="Membr-assoc_MAPEG"/>
</dbReference>
<evidence type="ECO:0000313" key="6">
    <source>
        <dbReference type="EMBL" id="KAK8081508.1"/>
    </source>
</evidence>
<evidence type="ECO:0000256" key="5">
    <source>
        <dbReference type="SAM" id="Phobius"/>
    </source>
</evidence>
<feature type="transmembrane region" description="Helical" evidence="5">
    <location>
        <begin position="6"/>
        <end position="32"/>
    </location>
</feature>
<name>A0ABR1WDC0_9PEZI</name>
<evidence type="ECO:0000313" key="7">
    <source>
        <dbReference type="Proteomes" id="UP001446871"/>
    </source>
</evidence>
<dbReference type="SUPFAM" id="SSF161084">
    <property type="entry name" value="MAPEG domain-like"/>
    <property type="match status" value="1"/>
</dbReference>
<dbReference type="PANTHER" id="PTHR35371">
    <property type="entry name" value="INNER MEMBRANE PROTEIN"/>
    <property type="match status" value="1"/>
</dbReference>
<protein>
    <submittedName>
        <fullName evidence="6">Uncharacterized protein</fullName>
    </submittedName>
</protein>
<evidence type="ECO:0000256" key="3">
    <source>
        <dbReference type="ARBA" id="ARBA00022989"/>
    </source>
</evidence>
<dbReference type="InterPro" id="IPR023352">
    <property type="entry name" value="MAPEG-like_dom_sf"/>
</dbReference>
<comment type="caution">
    <text evidence="6">The sequence shown here is derived from an EMBL/GenBank/DDBJ whole genome shotgun (WGS) entry which is preliminary data.</text>
</comment>
<organism evidence="6 7">
    <name type="scientific">Apiospora saccharicola</name>
    <dbReference type="NCBI Taxonomy" id="335842"/>
    <lineage>
        <taxon>Eukaryota</taxon>
        <taxon>Fungi</taxon>
        <taxon>Dikarya</taxon>
        <taxon>Ascomycota</taxon>
        <taxon>Pezizomycotina</taxon>
        <taxon>Sordariomycetes</taxon>
        <taxon>Xylariomycetidae</taxon>
        <taxon>Amphisphaeriales</taxon>
        <taxon>Apiosporaceae</taxon>
        <taxon>Apiospora</taxon>
    </lineage>
</organism>
<feature type="transmembrane region" description="Helical" evidence="5">
    <location>
        <begin position="158"/>
        <end position="176"/>
    </location>
</feature>
<dbReference type="Proteomes" id="UP001446871">
    <property type="component" value="Unassembled WGS sequence"/>
</dbReference>